<evidence type="ECO:0000256" key="5">
    <source>
        <dbReference type="ARBA" id="ARBA00022917"/>
    </source>
</evidence>
<organism evidence="10 11">
    <name type="scientific">Phytophthora pseudosyringae</name>
    <dbReference type="NCBI Taxonomy" id="221518"/>
    <lineage>
        <taxon>Eukaryota</taxon>
        <taxon>Sar</taxon>
        <taxon>Stramenopiles</taxon>
        <taxon>Oomycota</taxon>
        <taxon>Peronosporomycetes</taxon>
        <taxon>Peronosporales</taxon>
        <taxon>Peronosporaceae</taxon>
        <taxon>Phytophthora</taxon>
    </lineage>
</organism>
<dbReference type="GO" id="GO:0004825">
    <property type="term" value="F:methionine-tRNA ligase activity"/>
    <property type="evidence" value="ECO:0007669"/>
    <property type="project" value="UniProtKB-EC"/>
</dbReference>
<comment type="catalytic activity">
    <reaction evidence="7">
        <text>tRNA(Met) + L-methionine + ATP = L-methionyl-tRNA(Met) + AMP + diphosphate</text>
        <dbReference type="Rhea" id="RHEA:13481"/>
        <dbReference type="Rhea" id="RHEA-COMP:9667"/>
        <dbReference type="Rhea" id="RHEA-COMP:9698"/>
        <dbReference type="ChEBI" id="CHEBI:30616"/>
        <dbReference type="ChEBI" id="CHEBI:33019"/>
        <dbReference type="ChEBI" id="CHEBI:57844"/>
        <dbReference type="ChEBI" id="CHEBI:78442"/>
        <dbReference type="ChEBI" id="CHEBI:78530"/>
        <dbReference type="ChEBI" id="CHEBI:456215"/>
        <dbReference type="EC" id="6.1.1.10"/>
    </reaction>
</comment>
<dbReference type="NCBIfam" id="TIGR00398">
    <property type="entry name" value="metG"/>
    <property type="match status" value="1"/>
</dbReference>
<evidence type="ECO:0000256" key="4">
    <source>
        <dbReference type="ARBA" id="ARBA00022840"/>
    </source>
</evidence>
<dbReference type="Pfam" id="PF09334">
    <property type="entry name" value="tRNA-synt_1g"/>
    <property type="match status" value="1"/>
</dbReference>
<gene>
    <name evidence="10" type="primary">MSM1_1</name>
    <name evidence="10" type="ORF">PHYPSEUDO_010243</name>
</gene>
<dbReference type="EMBL" id="JAGDFM010000433">
    <property type="protein sequence ID" value="KAG7378335.1"/>
    <property type="molecule type" value="Genomic_DNA"/>
</dbReference>
<evidence type="ECO:0000256" key="7">
    <source>
        <dbReference type="ARBA" id="ARBA00047364"/>
    </source>
</evidence>
<keyword evidence="2 8" id="KW-0436">Ligase</keyword>
<evidence type="ECO:0000256" key="6">
    <source>
        <dbReference type="ARBA" id="ARBA00023146"/>
    </source>
</evidence>
<evidence type="ECO:0000256" key="8">
    <source>
        <dbReference type="RuleBase" id="RU363039"/>
    </source>
</evidence>
<keyword evidence="11" id="KW-1185">Reference proteome</keyword>
<dbReference type="Proteomes" id="UP000694044">
    <property type="component" value="Unassembled WGS sequence"/>
</dbReference>
<dbReference type="AlphaFoldDB" id="A0A8T1VBC6"/>
<dbReference type="InterPro" id="IPR023457">
    <property type="entry name" value="Met-tRNA_synth_2"/>
</dbReference>
<dbReference type="InterPro" id="IPR033911">
    <property type="entry name" value="MetRS_core"/>
</dbReference>
<comment type="similarity">
    <text evidence="8">Belongs to the class-I aminoacyl-tRNA synthetase family.</text>
</comment>
<evidence type="ECO:0000256" key="2">
    <source>
        <dbReference type="ARBA" id="ARBA00022598"/>
    </source>
</evidence>
<sequence length="966" mass="108036">MMLRVRRAVARPLRSVARLSTSAADPSQTFISTPIFYVNAAPHIGHVHSAVLADALARWHKVKGGDVLFTTGTDEHGLKVQEAAEKSGTRDYKRFCDEVSSRFNEIFQEANVDYSRFIRTSDEDHHEAVDAFWRTIRDNGHIYLGDHESWYCKSDESFLTELQVEDKEDADGQVVKVSKESGHPVEMLREENYKFRLSAFQDRLLEWLDANPDVIVPKSRYNEVRAAVTGGLRDLSVSRLSEKIQWAIKVPDDENHCVYVWLDALTNYLTSAGYPGNIDRAWPAAYHIVGKDILKFHAIYWPAFLMAAGLPLPKKVVAHAHWTVGNVKMSKSLGNVVDPHEMLSKYGSDFVRFFLLREGVLTNDGDFNAETLEDRVNSELADTLGNLVSRSTGKSVLVKGIVPKRPELDCLTEEDKELVAKGQALAAKVERLFDTPDFARGLEEIVFFLHDVNRYFTIMEPWVLSKTLKSSEDLTSEEYKTTRARLDTVLYLSIDAARMSAILLQPVVPIAAAKILDYLAVPEGKRSLTNATLLSDNEQVMGAVLSNSKSFVTFPKIHTKRGRVLQPSNRQGGGASGDDDIEFLYTAPSGSSSQRKEKHEVFGYDKWPFGGKGKPLEVPTPSGEACKQISQLLARADAEAGEYSFGGQADSLPAVAGLFVKEVGDISVPLCAEQAEKLIARCDRSPFGRKLDTMMDENVRKSWQLAPDQVEIKNPLWHTGMDQLSETIASRLGYREEDGMVATLVTQLPSLHEGGDLVVYRGGEVKYHHDFGKKEGTACYLPHYAVHYADAEHALEKVTKGYRLVLVYSICLPPAMRHLMRSNDESLSEELDRAISSMGDQDDSFALLLAHEYTGKSITEFGSGALKNVDRARFQTLKEANRLVVPNKRLQLFIAQLKHDISYWDDGGSWIENTRDESITWYSPVGKKLGHSLDVNVRLNLLDPGKEALSELWMPHGNSTFEGAWC</sequence>
<dbReference type="GO" id="GO:0005524">
    <property type="term" value="F:ATP binding"/>
    <property type="evidence" value="ECO:0007669"/>
    <property type="project" value="UniProtKB-KW"/>
</dbReference>
<keyword evidence="4 8" id="KW-0067">ATP-binding</keyword>
<dbReference type="GO" id="GO:0005739">
    <property type="term" value="C:mitochondrion"/>
    <property type="evidence" value="ECO:0007669"/>
    <property type="project" value="UniProtKB-ARBA"/>
</dbReference>
<dbReference type="InterPro" id="IPR015413">
    <property type="entry name" value="Methionyl/Leucyl_tRNA_Synth"/>
</dbReference>
<name>A0A8T1VBC6_9STRA</name>
<evidence type="ECO:0000256" key="3">
    <source>
        <dbReference type="ARBA" id="ARBA00022741"/>
    </source>
</evidence>
<feature type="domain" description="Methionyl/Leucyl tRNA synthetase" evidence="9">
    <location>
        <begin position="30"/>
        <end position="391"/>
    </location>
</feature>
<dbReference type="OrthoDB" id="24670at2759"/>
<dbReference type="InterPro" id="IPR014758">
    <property type="entry name" value="Met-tRNA_synth"/>
</dbReference>
<evidence type="ECO:0000259" key="9">
    <source>
        <dbReference type="Pfam" id="PF09334"/>
    </source>
</evidence>
<proteinExistence type="inferred from homology"/>
<evidence type="ECO:0000313" key="10">
    <source>
        <dbReference type="EMBL" id="KAG7378335.1"/>
    </source>
</evidence>
<keyword evidence="3 8" id="KW-0547">Nucleotide-binding</keyword>
<dbReference type="PANTHER" id="PTHR43326:SF1">
    <property type="entry name" value="METHIONINE--TRNA LIGASE, MITOCHONDRIAL"/>
    <property type="match status" value="1"/>
</dbReference>
<keyword evidence="6 8" id="KW-0030">Aminoacyl-tRNA synthetase</keyword>
<protein>
    <recommendedName>
        <fullName evidence="1">methionine--tRNA ligase</fullName>
        <ecNumber evidence="1">6.1.1.10</ecNumber>
    </recommendedName>
</protein>
<dbReference type="CDD" id="cd00814">
    <property type="entry name" value="MetRS_core"/>
    <property type="match status" value="1"/>
</dbReference>
<accession>A0A8T1VBC6</accession>
<dbReference type="PANTHER" id="PTHR43326">
    <property type="entry name" value="METHIONYL-TRNA SYNTHETASE"/>
    <property type="match status" value="1"/>
</dbReference>
<evidence type="ECO:0000313" key="11">
    <source>
        <dbReference type="Proteomes" id="UP000694044"/>
    </source>
</evidence>
<dbReference type="FunFam" id="2.170.220.10:FF:000001">
    <property type="entry name" value="methionine--tRNA ligase, mitochondrial"/>
    <property type="match status" value="1"/>
</dbReference>
<keyword evidence="5 8" id="KW-0648">Protein biosynthesis</keyword>
<evidence type="ECO:0000256" key="1">
    <source>
        <dbReference type="ARBA" id="ARBA00012838"/>
    </source>
</evidence>
<comment type="caution">
    <text evidence="10">The sequence shown here is derived from an EMBL/GenBank/DDBJ whole genome shotgun (WGS) entry which is preliminary data.</text>
</comment>
<reference evidence="10" key="1">
    <citation type="submission" date="2021-02" db="EMBL/GenBank/DDBJ databases">
        <authorList>
            <person name="Palmer J.M."/>
        </authorList>
    </citation>
    <scope>NUCLEOTIDE SEQUENCE</scope>
    <source>
        <strain evidence="10">SCRP734</strain>
    </source>
</reference>
<dbReference type="InterPro" id="IPR041872">
    <property type="entry name" value="Anticodon_Met"/>
</dbReference>
<dbReference type="CDD" id="cd07957">
    <property type="entry name" value="Anticodon_Ia_Met"/>
    <property type="match status" value="1"/>
</dbReference>
<dbReference type="EC" id="6.1.1.10" evidence="1"/>
<dbReference type="GO" id="GO:0006431">
    <property type="term" value="P:methionyl-tRNA aminoacylation"/>
    <property type="evidence" value="ECO:0007669"/>
    <property type="project" value="InterPro"/>
</dbReference>